<name>A0A4R0RF21_9APHY</name>
<organism evidence="1 2">
    <name type="scientific">Steccherinum ochraceum</name>
    <dbReference type="NCBI Taxonomy" id="92696"/>
    <lineage>
        <taxon>Eukaryota</taxon>
        <taxon>Fungi</taxon>
        <taxon>Dikarya</taxon>
        <taxon>Basidiomycota</taxon>
        <taxon>Agaricomycotina</taxon>
        <taxon>Agaricomycetes</taxon>
        <taxon>Polyporales</taxon>
        <taxon>Steccherinaceae</taxon>
        <taxon>Steccherinum</taxon>
    </lineage>
</organism>
<comment type="caution">
    <text evidence="1">The sequence shown here is derived from an EMBL/GenBank/DDBJ whole genome shotgun (WGS) entry which is preliminary data.</text>
</comment>
<dbReference type="AlphaFoldDB" id="A0A4R0RF21"/>
<accession>A0A4R0RF21</accession>
<dbReference type="EMBL" id="RWJN01000250">
    <property type="protein sequence ID" value="TCD64205.1"/>
    <property type="molecule type" value="Genomic_DNA"/>
</dbReference>
<dbReference type="Proteomes" id="UP000292702">
    <property type="component" value="Unassembled WGS sequence"/>
</dbReference>
<gene>
    <name evidence="1" type="ORF">EIP91_004439</name>
</gene>
<sequence>MAHAKGDSGQPVSSPPFTSTLSQELLDRVIDHLHTDKASLQACALVARRWLSVSRLHLFEKTSVKGWSQDDFKLFRDHLLAPDNGISFCIRDLSLVGKGYALGGPNVSSSFPRLCKHTLQDIVLHLPNLRTLHLLRLRPAGCVDDCQSRPLLPRSVNLDSLTLRIGSAEDPLQEIVEVFRLFGEVQNLHALSVDWQVEPETQPQSILRDVTTQMAQPNALPSQLRVHSLASAAPKLFYLLPALASTETRDSLTSLEIGPLRIGVQVETLRDFLHKLGPTFSRLYLAMGEPISIDLTDHSGLSLRTAPTLSILVLPLNLRLWESPEHGRWRCTRVLDALASASGSTTIRYINFHFKFDVPWVLGWDSATFAEALSCRMDWVGLKEVLQTFPNLVKARMLLMDDPGFFNDFQATITANLARLVELNLLEIQPLPLLKDEWRPVFWWALNA</sequence>
<evidence type="ECO:0008006" key="3">
    <source>
        <dbReference type="Google" id="ProtNLM"/>
    </source>
</evidence>
<proteinExistence type="predicted"/>
<evidence type="ECO:0000313" key="1">
    <source>
        <dbReference type="EMBL" id="TCD64205.1"/>
    </source>
</evidence>
<dbReference type="OrthoDB" id="2744824at2759"/>
<evidence type="ECO:0000313" key="2">
    <source>
        <dbReference type="Proteomes" id="UP000292702"/>
    </source>
</evidence>
<keyword evidence="2" id="KW-1185">Reference proteome</keyword>
<reference evidence="1 2" key="1">
    <citation type="submission" date="2018-11" db="EMBL/GenBank/DDBJ databases">
        <title>Genome assembly of Steccherinum ochraceum LE-BIN_3174, the white-rot fungus of the Steccherinaceae family (The Residual Polyporoid clade, Polyporales, Basidiomycota).</title>
        <authorList>
            <person name="Fedorova T.V."/>
            <person name="Glazunova O.A."/>
            <person name="Landesman E.O."/>
            <person name="Moiseenko K.V."/>
            <person name="Psurtseva N.V."/>
            <person name="Savinova O.S."/>
            <person name="Shakhova N.V."/>
            <person name="Tyazhelova T.V."/>
            <person name="Vasina D.V."/>
        </authorList>
    </citation>
    <scope>NUCLEOTIDE SEQUENCE [LARGE SCALE GENOMIC DNA]</scope>
    <source>
        <strain evidence="1 2">LE-BIN_3174</strain>
    </source>
</reference>
<protein>
    <recommendedName>
        <fullName evidence="3">F-box domain-containing protein</fullName>
    </recommendedName>
</protein>